<proteinExistence type="inferred from homology"/>
<feature type="transmembrane region" description="Helical" evidence="8">
    <location>
        <begin position="63"/>
        <end position="86"/>
    </location>
</feature>
<comment type="similarity">
    <text evidence="2 7">Belongs to the major facilitator superfamily. Sugar transporter (TC 2.A.1.1) family.</text>
</comment>
<dbReference type="InterPro" id="IPR020846">
    <property type="entry name" value="MFS_dom"/>
</dbReference>
<feature type="transmembrane region" description="Helical" evidence="8">
    <location>
        <begin position="272"/>
        <end position="298"/>
    </location>
</feature>
<name>A0A2J6R4M0_HYAVF</name>
<dbReference type="SUPFAM" id="SSF103473">
    <property type="entry name" value="MFS general substrate transporter"/>
    <property type="match status" value="1"/>
</dbReference>
<feature type="transmembrane region" description="Helical" evidence="8">
    <location>
        <begin position="150"/>
        <end position="170"/>
    </location>
</feature>
<evidence type="ECO:0000256" key="1">
    <source>
        <dbReference type="ARBA" id="ARBA00004141"/>
    </source>
</evidence>
<dbReference type="PANTHER" id="PTHR48022:SF2">
    <property type="entry name" value="PLASTIDIC GLUCOSE TRANSPORTER 4"/>
    <property type="match status" value="1"/>
</dbReference>
<evidence type="ECO:0000256" key="2">
    <source>
        <dbReference type="ARBA" id="ARBA00010992"/>
    </source>
</evidence>
<comment type="subcellular location">
    <subcellularLocation>
        <location evidence="1">Membrane</location>
        <topology evidence="1">Multi-pass membrane protein</topology>
    </subcellularLocation>
</comment>
<dbReference type="OrthoDB" id="6612291at2759"/>
<reference evidence="10 11" key="1">
    <citation type="submission" date="2016-04" db="EMBL/GenBank/DDBJ databases">
        <title>A degradative enzymes factory behind the ericoid mycorrhizal symbiosis.</title>
        <authorList>
            <consortium name="DOE Joint Genome Institute"/>
            <person name="Martino E."/>
            <person name="Morin E."/>
            <person name="Grelet G."/>
            <person name="Kuo A."/>
            <person name="Kohler A."/>
            <person name="Daghino S."/>
            <person name="Barry K."/>
            <person name="Choi C."/>
            <person name="Cichocki N."/>
            <person name="Clum A."/>
            <person name="Copeland A."/>
            <person name="Hainaut M."/>
            <person name="Haridas S."/>
            <person name="Labutti K."/>
            <person name="Lindquist E."/>
            <person name="Lipzen A."/>
            <person name="Khouja H.-R."/>
            <person name="Murat C."/>
            <person name="Ohm R."/>
            <person name="Olson A."/>
            <person name="Spatafora J."/>
            <person name="Veneault-Fourrey C."/>
            <person name="Henrissat B."/>
            <person name="Grigoriev I."/>
            <person name="Martin F."/>
            <person name="Perotto S."/>
        </authorList>
    </citation>
    <scope>NUCLEOTIDE SEQUENCE [LARGE SCALE GENOMIC DNA]</scope>
    <source>
        <strain evidence="10 11">F</strain>
    </source>
</reference>
<evidence type="ECO:0000256" key="6">
    <source>
        <dbReference type="ARBA" id="ARBA00023136"/>
    </source>
</evidence>
<dbReference type="InterPro" id="IPR050360">
    <property type="entry name" value="MFS_Sugar_Transporters"/>
</dbReference>
<feature type="transmembrane region" description="Helical" evidence="8">
    <location>
        <begin position="182"/>
        <end position="201"/>
    </location>
</feature>
<dbReference type="EMBL" id="KZ613956">
    <property type="protein sequence ID" value="PMD33474.1"/>
    <property type="molecule type" value="Genomic_DNA"/>
</dbReference>
<dbReference type="AlphaFoldDB" id="A0A2J6R4M0"/>
<dbReference type="InterPro" id="IPR005828">
    <property type="entry name" value="MFS_sugar_transport-like"/>
</dbReference>
<dbReference type="GO" id="GO:0005351">
    <property type="term" value="F:carbohydrate:proton symporter activity"/>
    <property type="evidence" value="ECO:0007669"/>
    <property type="project" value="TreeGrafter"/>
</dbReference>
<dbReference type="PANTHER" id="PTHR48022">
    <property type="entry name" value="PLASTIDIC GLUCOSE TRANSPORTER 4"/>
    <property type="match status" value="1"/>
</dbReference>
<keyword evidence="11" id="KW-1185">Reference proteome</keyword>
<feature type="transmembrane region" description="Helical" evidence="8">
    <location>
        <begin position="310"/>
        <end position="331"/>
    </location>
</feature>
<evidence type="ECO:0000259" key="9">
    <source>
        <dbReference type="PROSITE" id="PS50850"/>
    </source>
</evidence>
<evidence type="ECO:0000256" key="7">
    <source>
        <dbReference type="RuleBase" id="RU003346"/>
    </source>
</evidence>
<feature type="transmembrane region" description="Helical" evidence="8">
    <location>
        <begin position="337"/>
        <end position="358"/>
    </location>
</feature>
<dbReference type="Pfam" id="PF00083">
    <property type="entry name" value="Sugar_tr"/>
    <property type="match status" value="1"/>
</dbReference>
<dbReference type="FunFam" id="1.20.1250.20:FF:000134">
    <property type="entry name" value="MFS sugar transporter protein"/>
    <property type="match status" value="1"/>
</dbReference>
<organism evidence="10 11">
    <name type="scientific">Hyaloscypha variabilis (strain UAMH 11265 / GT02V1 / F)</name>
    <name type="common">Meliniomyces variabilis</name>
    <dbReference type="NCBI Taxonomy" id="1149755"/>
    <lineage>
        <taxon>Eukaryota</taxon>
        <taxon>Fungi</taxon>
        <taxon>Dikarya</taxon>
        <taxon>Ascomycota</taxon>
        <taxon>Pezizomycotina</taxon>
        <taxon>Leotiomycetes</taxon>
        <taxon>Helotiales</taxon>
        <taxon>Hyaloscyphaceae</taxon>
        <taxon>Hyaloscypha</taxon>
        <taxon>Hyaloscypha variabilis</taxon>
    </lineage>
</organism>
<dbReference type="InterPro" id="IPR003663">
    <property type="entry name" value="Sugar/inositol_transpt"/>
</dbReference>
<keyword evidence="6 8" id="KW-0472">Membrane</keyword>
<keyword evidence="4 8" id="KW-0812">Transmembrane</keyword>
<dbReference type="Gene3D" id="1.20.1250.20">
    <property type="entry name" value="MFS general substrate transporter like domains"/>
    <property type="match status" value="1"/>
</dbReference>
<keyword evidence="3 7" id="KW-0813">Transport</keyword>
<feature type="transmembrane region" description="Helical" evidence="8">
    <location>
        <begin position="440"/>
        <end position="460"/>
    </location>
</feature>
<dbReference type="InterPro" id="IPR036259">
    <property type="entry name" value="MFS_trans_sf"/>
</dbReference>
<accession>A0A2J6R4M0</accession>
<evidence type="ECO:0000256" key="5">
    <source>
        <dbReference type="ARBA" id="ARBA00022989"/>
    </source>
</evidence>
<evidence type="ECO:0000256" key="4">
    <source>
        <dbReference type="ARBA" id="ARBA00022692"/>
    </source>
</evidence>
<feature type="transmembrane region" description="Helical" evidence="8">
    <location>
        <begin position="18"/>
        <end position="43"/>
    </location>
</feature>
<dbReference type="Proteomes" id="UP000235786">
    <property type="component" value="Unassembled WGS sequence"/>
</dbReference>
<evidence type="ECO:0000313" key="10">
    <source>
        <dbReference type="EMBL" id="PMD33474.1"/>
    </source>
</evidence>
<sequence length="508" mass="55685">MTRTPQPTFLGQTKASWYIYWICAVASIANIFQGFDSGIYSIIISDSRFIDYFNVSGARSGVVASMVNLGNVIGNLLIAWWFIAYLGRCHAFALGTIILLVGVALQAGAVAFAMIVVGRIVAGIGTAIIGTNLAAYQAEVSSPLIRGRVVSFVQLSYQVGVLIAYCVGLGTVKIHGEDSWRVATALQVIPGVILIIASFTIPESPRWILERYPAQKARVLKQLSKIRCLPETDEDVQQEYLELVAAHQYRLENEGAFTWRHFLTSNSMWKRIAYGMATMALGQISGVGALMLYGVLIFQGLGFSTTTLSLLLNVVSGVLCLGATAITTGGVDKWGRRITLITGSALMVISYIIIGALADAYPAPAHFNKGAAIVQVMFIYIIEMAYSGALGPCAWIYASEIFPSDVRDKGVNISQSGQQMTTLWINQAWPVMFDNVGHNAYYILVGINLLGLISVVLFWPETKGISLEHMDRLFDGFDRVEAYKETHRLTTQEDEKRVLEEVEGMERS</sequence>
<feature type="transmembrane region" description="Helical" evidence="8">
    <location>
        <begin position="370"/>
        <end position="398"/>
    </location>
</feature>
<keyword evidence="5 8" id="KW-1133">Transmembrane helix</keyword>
<feature type="transmembrane region" description="Helical" evidence="8">
    <location>
        <begin position="120"/>
        <end position="138"/>
    </location>
</feature>
<protein>
    <submittedName>
        <fullName evidence="10">General substrate transporter</fullName>
    </submittedName>
</protein>
<dbReference type="GO" id="GO:0016020">
    <property type="term" value="C:membrane"/>
    <property type="evidence" value="ECO:0007669"/>
    <property type="project" value="UniProtKB-SubCell"/>
</dbReference>
<evidence type="ECO:0000256" key="8">
    <source>
        <dbReference type="SAM" id="Phobius"/>
    </source>
</evidence>
<dbReference type="NCBIfam" id="TIGR00879">
    <property type="entry name" value="SP"/>
    <property type="match status" value="1"/>
</dbReference>
<evidence type="ECO:0000313" key="11">
    <source>
        <dbReference type="Proteomes" id="UP000235786"/>
    </source>
</evidence>
<gene>
    <name evidence="10" type="ORF">L207DRAFT_499008</name>
</gene>
<dbReference type="PRINTS" id="PR00171">
    <property type="entry name" value="SUGRTRNSPORT"/>
</dbReference>
<evidence type="ECO:0000256" key="3">
    <source>
        <dbReference type="ARBA" id="ARBA00022448"/>
    </source>
</evidence>
<dbReference type="PROSITE" id="PS50850">
    <property type="entry name" value="MFS"/>
    <property type="match status" value="1"/>
</dbReference>
<feature type="transmembrane region" description="Helical" evidence="8">
    <location>
        <begin position="92"/>
        <end position="113"/>
    </location>
</feature>
<feature type="domain" description="Major facilitator superfamily (MFS) profile" evidence="9">
    <location>
        <begin position="22"/>
        <end position="463"/>
    </location>
</feature>